<dbReference type="InterPro" id="IPR001466">
    <property type="entry name" value="Beta-lactam-related"/>
</dbReference>
<evidence type="ECO:0000313" key="2">
    <source>
        <dbReference type="EMBL" id="SHG95512.1"/>
    </source>
</evidence>
<dbReference type="RefSeq" id="WP_178377096.1">
    <property type="nucleotide sequence ID" value="NZ_FQWQ01000001.1"/>
</dbReference>
<name>A0A1M5P162_9BACT</name>
<evidence type="ECO:0000313" key="3">
    <source>
        <dbReference type="Proteomes" id="UP000184212"/>
    </source>
</evidence>
<organism evidence="2 3">
    <name type="scientific">Chryseolinea serpens</name>
    <dbReference type="NCBI Taxonomy" id="947013"/>
    <lineage>
        <taxon>Bacteria</taxon>
        <taxon>Pseudomonadati</taxon>
        <taxon>Bacteroidota</taxon>
        <taxon>Cytophagia</taxon>
        <taxon>Cytophagales</taxon>
        <taxon>Fulvivirgaceae</taxon>
        <taxon>Chryseolinea</taxon>
    </lineage>
</organism>
<dbReference type="PANTHER" id="PTHR43283:SF7">
    <property type="entry name" value="BETA-LACTAMASE-RELATED DOMAIN-CONTAINING PROTEIN"/>
    <property type="match status" value="1"/>
</dbReference>
<dbReference type="STRING" id="947013.SAMN04488109_2621"/>
<feature type="domain" description="Beta-lactamase-related" evidence="1">
    <location>
        <begin position="109"/>
        <end position="397"/>
    </location>
</feature>
<dbReference type="Proteomes" id="UP000184212">
    <property type="component" value="Unassembled WGS sequence"/>
</dbReference>
<protein>
    <submittedName>
        <fullName evidence="2">CubicO group peptidase, beta-lactamase class C family</fullName>
    </submittedName>
</protein>
<dbReference type="PANTHER" id="PTHR43283">
    <property type="entry name" value="BETA-LACTAMASE-RELATED"/>
    <property type="match status" value="1"/>
</dbReference>
<dbReference type="Pfam" id="PF00144">
    <property type="entry name" value="Beta-lactamase"/>
    <property type="match status" value="1"/>
</dbReference>
<dbReference type="AlphaFoldDB" id="A0A1M5P162"/>
<keyword evidence="3" id="KW-1185">Reference proteome</keyword>
<reference evidence="2 3" key="1">
    <citation type="submission" date="2016-11" db="EMBL/GenBank/DDBJ databases">
        <authorList>
            <person name="Jaros S."/>
            <person name="Januszkiewicz K."/>
            <person name="Wedrychowicz H."/>
        </authorList>
    </citation>
    <scope>NUCLEOTIDE SEQUENCE [LARGE SCALE GENOMIC DNA]</scope>
    <source>
        <strain evidence="2 3">DSM 24574</strain>
    </source>
</reference>
<dbReference type="Gene3D" id="3.40.710.10">
    <property type="entry name" value="DD-peptidase/beta-lactamase superfamily"/>
    <property type="match status" value="1"/>
</dbReference>
<gene>
    <name evidence="2" type="ORF">SAMN04488109_2621</name>
</gene>
<accession>A0A1M5P162</accession>
<sequence>MPKATSENCTIEIEWLTIICVNIWHLNWSPYNMRKPKAIAFFLSFVLVSLILPSCHSRYRSTEYSYVIPKQLPDGLPVDAMYNEGMDTGKIVALTKVILKDSFPNIHSMLICRHGKLIYENYFAGEDEIDGGAPVGYVNHTIDDLHDCRSVSKSFTSACIGVAIKQGFIKSIDEPIFPYFKEYAKYFDSAKRKITIRNLLTMTSGLEWDETISYRSSKNTETQMDRSDDPITFILSRKLTSAPGTAWNYSGASAMLLGEIVWKATGERLDKYAEKNLFAPLGIIKYDWRHMLYKQDLPAAAWGLRLRSRDLVKFGLLYMNYGKWGDTQILDCDWVKHSLNAEVSRSTNDITTPPHGYGFQFWTDPLEEHQYKTDVPYAGGNGGQFIYMWRSMDILMVFTGGNYNHYEAKTGPDAAFVNYIMPSVKEMQPYLSK</sequence>
<dbReference type="SUPFAM" id="SSF56601">
    <property type="entry name" value="beta-lactamase/transpeptidase-like"/>
    <property type="match status" value="1"/>
</dbReference>
<dbReference type="InterPro" id="IPR012338">
    <property type="entry name" value="Beta-lactam/transpept-like"/>
</dbReference>
<proteinExistence type="predicted"/>
<dbReference type="InterPro" id="IPR050789">
    <property type="entry name" value="Diverse_Enzym_Activities"/>
</dbReference>
<evidence type="ECO:0000259" key="1">
    <source>
        <dbReference type="Pfam" id="PF00144"/>
    </source>
</evidence>
<dbReference type="EMBL" id="FQWQ01000001">
    <property type="protein sequence ID" value="SHG95512.1"/>
    <property type="molecule type" value="Genomic_DNA"/>
</dbReference>